<keyword evidence="1" id="KW-0472">Membrane</keyword>
<evidence type="ECO:0000313" key="2">
    <source>
        <dbReference type="EMBL" id="KAJ7202825.1"/>
    </source>
</evidence>
<organism evidence="2 3">
    <name type="scientific">Mycena pura</name>
    <dbReference type="NCBI Taxonomy" id="153505"/>
    <lineage>
        <taxon>Eukaryota</taxon>
        <taxon>Fungi</taxon>
        <taxon>Dikarya</taxon>
        <taxon>Basidiomycota</taxon>
        <taxon>Agaricomycotina</taxon>
        <taxon>Agaricomycetes</taxon>
        <taxon>Agaricomycetidae</taxon>
        <taxon>Agaricales</taxon>
        <taxon>Marasmiineae</taxon>
        <taxon>Mycenaceae</taxon>
        <taxon>Mycena</taxon>
    </lineage>
</organism>
<dbReference type="PANTHER" id="PTHR11567">
    <property type="entry name" value="ACID PHOSPHATASE-RELATED"/>
    <property type="match status" value="1"/>
</dbReference>
<protein>
    <submittedName>
        <fullName evidence="2">Histidine phosphatase superfamily</fullName>
    </submittedName>
</protein>
<dbReference type="InterPro" id="IPR029033">
    <property type="entry name" value="His_PPase_superfam"/>
</dbReference>
<evidence type="ECO:0000256" key="1">
    <source>
        <dbReference type="SAM" id="Phobius"/>
    </source>
</evidence>
<feature type="transmembrane region" description="Helical" evidence="1">
    <location>
        <begin position="408"/>
        <end position="431"/>
    </location>
</feature>
<dbReference type="Proteomes" id="UP001219525">
    <property type="component" value="Unassembled WGS sequence"/>
</dbReference>
<sequence>MADSDGKLLGVVILTRHGDRAGFYQDPDTYEATSTVITPLGTQQEIQLGRLLRSMYLNASSPLNIATMNDTIVDQTQIHVRADAGGELGVIYDSAVALLQGLFPATANYFTDLANGTKIVGALEGYQSVEPTNDVSLEGYTSCGPFNDATTAFYNSSEFMQMKNASAAFLSMLPQFLDGRPADLENMASHLSDCIYDFMNVQSIHNEQFAKALPPTFLAQALTLASWHEYGVFTSPQLDGIGNIAGRTILPGILSELASIANASDPLKLAYQSLAYKPFLSLFNMTGVAQANPQLAGLVNYAAAVTLEVRQPTAGGEPVVRFNFKNGTGEDFVQYQLIGSTGDVPISALADHVNSALINSTSQWCTACNNTQDRGCGAIAQAAAQASAAVLAANGGHHQRISPVGAGFLGAGLTLVVVLGMFGVLAFLGLLTIGRGKRAGSTHSKTNSDEKP</sequence>
<gene>
    <name evidence="2" type="ORF">GGX14DRAFT_462465</name>
</gene>
<keyword evidence="1" id="KW-0812">Transmembrane</keyword>
<dbReference type="GO" id="GO:0016791">
    <property type="term" value="F:phosphatase activity"/>
    <property type="evidence" value="ECO:0007669"/>
    <property type="project" value="TreeGrafter"/>
</dbReference>
<keyword evidence="3" id="KW-1185">Reference proteome</keyword>
<dbReference type="AlphaFoldDB" id="A0AAD6V5N1"/>
<dbReference type="PANTHER" id="PTHR11567:SF142">
    <property type="entry name" value="PHOSPHOGLYCERATE MUTASE-LIKE PROTEIN"/>
    <property type="match status" value="1"/>
</dbReference>
<dbReference type="Gene3D" id="3.40.50.1240">
    <property type="entry name" value="Phosphoglycerate mutase-like"/>
    <property type="match status" value="1"/>
</dbReference>
<dbReference type="SUPFAM" id="SSF53254">
    <property type="entry name" value="Phosphoglycerate mutase-like"/>
    <property type="match status" value="1"/>
</dbReference>
<keyword evidence="1" id="KW-1133">Transmembrane helix</keyword>
<comment type="caution">
    <text evidence="2">The sequence shown here is derived from an EMBL/GenBank/DDBJ whole genome shotgun (WGS) entry which is preliminary data.</text>
</comment>
<dbReference type="EMBL" id="JARJCW010000053">
    <property type="protein sequence ID" value="KAJ7202825.1"/>
    <property type="molecule type" value="Genomic_DNA"/>
</dbReference>
<accession>A0AAD6V5N1</accession>
<name>A0AAD6V5N1_9AGAR</name>
<reference evidence="2" key="1">
    <citation type="submission" date="2023-03" db="EMBL/GenBank/DDBJ databases">
        <title>Massive genome expansion in bonnet fungi (Mycena s.s.) driven by repeated elements and novel gene families across ecological guilds.</title>
        <authorList>
            <consortium name="Lawrence Berkeley National Laboratory"/>
            <person name="Harder C.B."/>
            <person name="Miyauchi S."/>
            <person name="Viragh M."/>
            <person name="Kuo A."/>
            <person name="Thoen E."/>
            <person name="Andreopoulos B."/>
            <person name="Lu D."/>
            <person name="Skrede I."/>
            <person name="Drula E."/>
            <person name="Henrissat B."/>
            <person name="Morin E."/>
            <person name="Kohler A."/>
            <person name="Barry K."/>
            <person name="LaButti K."/>
            <person name="Morin E."/>
            <person name="Salamov A."/>
            <person name="Lipzen A."/>
            <person name="Mereny Z."/>
            <person name="Hegedus B."/>
            <person name="Baldrian P."/>
            <person name="Stursova M."/>
            <person name="Weitz H."/>
            <person name="Taylor A."/>
            <person name="Grigoriev I.V."/>
            <person name="Nagy L.G."/>
            <person name="Martin F."/>
            <person name="Kauserud H."/>
        </authorList>
    </citation>
    <scope>NUCLEOTIDE SEQUENCE</scope>
    <source>
        <strain evidence="2">9144</strain>
    </source>
</reference>
<evidence type="ECO:0000313" key="3">
    <source>
        <dbReference type="Proteomes" id="UP001219525"/>
    </source>
</evidence>
<dbReference type="InterPro" id="IPR050645">
    <property type="entry name" value="Histidine_acid_phosphatase"/>
</dbReference>
<proteinExistence type="predicted"/>